<dbReference type="Proteomes" id="UP000182573">
    <property type="component" value="Unassembled WGS sequence"/>
</dbReference>
<sequence>MNVTLPRKLQEAIKKVKDSHGYTWPEFLIEAAKQLDNAGVLEEELDKPADEYLEELKEEAEGGS</sequence>
<name>A0A1H3AEQ8_HALVA</name>
<dbReference type="STRING" id="28442.SAMN05443574_12430"/>
<gene>
    <name evidence="1" type="ORF">SAMN05443574_12430</name>
</gene>
<proteinExistence type="predicted"/>
<organism evidence="1 2">
    <name type="scientific">Haloarcula vallismortis</name>
    <name type="common">Halobacterium vallismortis</name>
    <dbReference type="NCBI Taxonomy" id="28442"/>
    <lineage>
        <taxon>Archaea</taxon>
        <taxon>Methanobacteriati</taxon>
        <taxon>Methanobacteriota</taxon>
        <taxon>Stenosarchaea group</taxon>
        <taxon>Halobacteria</taxon>
        <taxon>Halobacteriales</taxon>
        <taxon>Haloarculaceae</taxon>
        <taxon>Haloarcula</taxon>
    </lineage>
</organism>
<reference evidence="1 2" key="1">
    <citation type="submission" date="2016-10" db="EMBL/GenBank/DDBJ databases">
        <authorList>
            <person name="de Groot N.N."/>
        </authorList>
    </citation>
    <scope>NUCLEOTIDE SEQUENCE [LARGE SCALE GENOMIC DNA]</scope>
    <source>
        <strain evidence="1 2">DSM 3756</strain>
    </source>
</reference>
<accession>A0A1H3AEQ8</accession>
<protein>
    <submittedName>
        <fullName evidence="1">Uncharacterized protein</fullName>
    </submittedName>
</protein>
<dbReference type="AlphaFoldDB" id="A0A1H3AEQ8"/>
<evidence type="ECO:0000313" key="2">
    <source>
        <dbReference type="Proteomes" id="UP000182573"/>
    </source>
</evidence>
<dbReference type="EMBL" id="FNOF01000024">
    <property type="protein sequence ID" value="SDX28197.1"/>
    <property type="molecule type" value="Genomic_DNA"/>
</dbReference>
<evidence type="ECO:0000313" key="1">
    <source>
        <dbReference type="EMBL" id="SDX28197.1"/>
    </source>
</evidence>